<reference evidence="1 2" key="1">
    <citation type="journal article" date="2018" name="Front. Plant Sci.">
        <title>Red Clover (Trifolium pratense) and Zigzag Clover (T. medium) - A Picture of Genomic Similarities and Differences.</title>
        <authorList>
            <person name="Dluhosova J."/>
            <person name="Istvanek J."/>
            <person name="Nedelnik J."/>
            <person name="Repkova J."/>
        </authorList>
    </citation>
    <scope>NUCLEOTIDE SEQUENCE [LARGE SCALE GENOMIC DNA]</scope>
    <source>
        <strain evidence="2">cv. 10/8</strain>
        <tissue evidence="1">Leaf</tissue>
    </source>
</reference>
<feature type="non-terminal residue" evidence="1">
    <location>
        <position position="72"/>
    </location>
</feature>
<organism evidence="1 2">
    <name type="scientific">Trifolium medium</name>
    <dbReference type="NCBI Taxonomy" id="97028"/>
    <lineage>
        <taxon>Eukaryota</taxon>
        <taxon>Viridiplantae</taxon>
        <taxon>Streptophyta</taxon>
        <taxon>Embryophyta</taxon>
        <taxon>Tracheophyta</taxon>
        <taxon>Spermatophyta</taxon>
        <taxon>Magnoliopsida</taxon>
        <taxon>eudicotyledons</taxon>
        <taxon>Gunneridae</taxon>
        <taxon>Pentapetalae</taxon>
        <taxon>rosids</taxon>
        <taxon>fabids</taxon>
        <taxon>Fabales</taxon>
        <taxon>Fabaceae</taxon>
        <taxon>Papilionoideae</taxon>
        <taxon>50 kb inversion clade</taxon>
        <taxon>NPAAA clade</taxon>
        <taxon>Hologalegina</taxon>
        <taxon>IRL clade</taxon>
        <taxon>Trifolieae</taxon>
        <taxon>Trifolium</taxon>
    </lineage>
</organism>
<evidence type="ECO:0000313" key="1">
    <source>
        <dbReference type="EMBL" id="MCI65515.1"/>
    </source>
</evidence>
<sequence>MNNMGVSYVPTEVKLEKEVVVEETKKVDPDRNRFEGQNLCNDVAGKEEVIALTEFVTTEKLEKNEEKPKDKE</sequence>
<accession>A0A392U0C0</accession>
<comment type="caution">
    <text evidence="1">The sequence shown here is derived from an EMBL/GenBank/DDBJ whole genome shotgun (WGS) entry which is preliminary data.</text>
</comment>
<dbReference type="EMBL" id="LXQA010677239">
    <property type="protein sequence ID" value="MCI65515.1"/>
    <property type="molecule type" value="Genomic_DNA"/>
</dbReference>
<dbReference type="AlphaFoldDB" id="A0A392U0C0"/>
<evidence type="ECO:0000313" key="2">
    <source>
        <dbReference type="Proteomes" id="UP000265520"/>
    </source>
</evidence>
<protein>
    <submittedName>
        <fullName evidence="1">Uncharacterized protein</fullName>
    </submittedName>
</protein>
<proteinExistence type="predicted"/>
<name>A0A392U0C0_9FABA</name>
<keyword evidence="2" id="KW-1185">Reference proteome</keyword>
<dbReference type="Proteomes" id="UP000265520">
    <property type="component" value="Unassembled WGS sequence"/>
</dbReference>